<evidence type="ECO:0000256" key="9">
    <source>
        <dbReference type="PIRSR" id="PIRSR000077-4"/>
    </source>
</evidence>
<dbReference type="FunFam" id="3.40.30.10:FF:000001">
    <property type="entry name" value="Thioredoxin"/>
    <property type="match status" value="1"/>
</dbReference>
<dbReference type="GO" id="GO:0045454">
    <property type="term" value="P:cell redox homeostasis"/>
    <property type="evidence" value="ECO:0007669"/>
    <property type="project" value="TreeGrafter"/>
</dbReference>
<evidence type="ECO:0000313" key="11">
    <source>
        <dbReference type="EMBL" id="RCK80145.1"/>
    </source>
</evidence>
<dbReference type="PANTHER" id="PTHR45663">
    <property type="entry name" value="GEO12009P1"/>
    <property type="match status" value="1"/>
</dbReference>
<dbReference type="InterPro" id="IPR017937">
    <property type="entry name" value="Thioredoxin_CS"/>
</dbReference>
<evidence type="ECO:0000259" key="10">
    <source>
        <dbReference type="PROSITE" id="PS51352"/>
    </source>
</evidence>
<evidence type="ECO:0000256" key="4">
    <source>
        <dbReference type="ARBA" id="ARBA00023157"/>
    </source>
</evidence>
<dbReference type="PROSITE" id="PS00194">
    <property type="entry name" value="THIOREDOXIN_1"/>
    <property type="match status" value="1"/>
</dbReference>
<evidence type="ECO:0000256" key="1">
    <source>
        <dbReference type="ARBA" id="ARBA00008987"/>
    </source>
</evidence>
<dbReference type="InterPro" id="IPR013766">
    <property type="entry name" value="Thioredoxin_domain"/>
</dbReference>
<dbReference type="GO" id="GO:0015035">
    <property type="term" value="F:protein-disulfide reductase activity"/>
    <property type="evidence" value="ECO:0007669"/>
    <property type="project" value="UniProtKB-UniRule"/>
</dbReference>
<feature type="site" description="Contributes to redox potential value" evidence="8">
    <location>
        <position position="31"/>
    </location>
</feature>
<proteinExistence type="inferred from homology"/>
<evidence type="ECO:0000256" key="8">
    <source>
        <dbReference type="PIRSR" id="PIRSR000077-1"/>
    </source>
</evidence>
<dbReference type="PROSITE" id="PS51352">
    <property type="entry name" value="THIOREDOXIN_2"/>
    <property type="match status" value="1"/>
</dbReference>
<dbReference type="PRINTS" id="PR00421">
    <property type="entry name" value="THIOREDOXIN"/>
</dbReference>
<dbReference type="InterPro" id="IPR005746">
    <property type="entry name" value="Thioredoxin"/>
</dbReference>
<dbReference type="EMBL" id="QOQW01000008">
    <property type="protein sequence ID" value="RCK80145.1"/>
    <property type="molecule type" value="Genomic_DNA"/>
</dbReference>
<evidence type="ECO:0000256" key="2">
    <source>
        <dbReference type="ARBA" id="ARBA00022448"/>
    </source>
</evidence>
<feature type="disulfide bond" description="Redox-active" evidence="9">
    <location>
        <begin position="30"/>
        <end position="33"/>
    </location>
</feature>
<reference evidence="11 12" key="1">
    <citation type="submission" date="2018-05" db="EMBL/GenBank/DDBJ databases">
        <title>A metagenomic window into the 2 km-deep terrestrial subsurface aquifer revealed taxonomically and functionally diverse microbial community comprising novel uncultured bacterial lineages.</title>
        <authorList>
            <person name="Kadnikov V.V."/>
            <person name="Mardanov A.V."/>
            <person name="Beletsky A.V."/>
            <person name="Banks D."/>
            <person name="Pimenov N.V."/>
            <person name="Frank Y.A."/>
            <person name="Karnachuk O.V."/>
            <person name="Ravin N.V."/>
        </authorList>
    </citation>
    <scope>NUCLEOTIDE SEQUENCE [LARGE SCALE GENOMIC DNA]</scope>
    <source>
        <strain evidence="11">BY5</strain>
    </source>
</reference>
<evidence type="ECO:0000256" key="6">
    <source>
        <dbReference type="NCBIfam" id="TIGR01068"/>
    </source>
</evidence>
<evidence type="ECO:0000313" key="12">
    <source>
        <dbReference type="Proteomes" id="UP000252355"/>
    </source>
</evidence>
<dbReference type="Proteomes" id="UP000252355">
    <property type="component" value="Unassembled WGS sequence"/>
</dbReference>
<dbReference type="PANTHER" id="PTHR45663:SF11">
    <property type="entry name" value="GEO12009P1"/>
    <property type="match status" value="1"/>
</dbReference>
<comment type="caution">
    <text evidence="11">The sequence shown here is derived from an EMBL/GenBank/DDBJ whole genome shotgun (WGS) entry which is preliminary data.</text>
</comment>
<dbReference type="PIRSF" id="PIRSF000077">
    <property type="entry name" value="Thioredoxin"/>
    <property type="match status" value="1"/>
</dbReference>
<feature type="active site" description="Nucleophile" evidence="8">
    <location>
        <position position="30"/>
    </location>
</feature>
<comment type="similarity">
    <text evidence="1 7">Belongs to the thioredoxin family.</text>
</comment>
<accession>A0A367ZPS8</accession>
<dbReference type="NCBIfam" id="TIGR01068">
    <property type="entry name" value="thioredoxin"/>
    <property type="match status" value="1"/>
</dbReference>
<gene>
    <name evidence="11" type="ORF">OZSIB_3649</name>
</gene>
<keyword evidence="3" id="KW-0249">Electron transport</keyword>
<evidence type="ECO:0000256" key="5">
    <source>
        <dbReference type="ARBA" id="ARBA00023284"/>
    </source>
</evidence>
<dbReference type="AlphaFoldDB" id="A0A367ZPS8"/>
<sequence length="106" mass="11728">MAKELNETTFKSEVLQNPGPALVDFWAPWCGPCRIMGPIVDNLAKKYEGKVLIAKVNVDENQNLAGQYNIMSIPSLLFIKGGKVVHTHLGATTEADLETQIKQYLL</sequence>
<evidence type="ECO:0000256" key="3">
    <source>
        <dbReference type="ARBA" id="ARBA00022982"/>
    </source>
</evidence>
<feature type="site" description="Deprotonates C-terminal active site Cys" evidence="8">
    <location>
        <position position="24"/>
    </location>
</feature>
<evidence type="ECO:0000256" key="7">
    <source>
        <dbReference type="PIRNR" id="PIRNR000077"/>
    </source>
</evidence>
<dbReference type="CDD" id="cd02947">
    <property type="entry name" value="TRX_family"/>
    <property type="match status" value="1"/>
</dbReference>
<feature type="site" description="Contributes to redox potential value" evidence="8">
    <location>
        <position position="32"/>
    </location>
</feature>
<feature type="active site" description="Nucleophile" evidence="8">
    <location>
        <position position="33"/>
    </location>
</feature>
<name>A0A367ZPS8_9BACT</name>
<organism evidence="11 12">
    <name type="scientific">Candidatus Ozemobacter sibiricus</name>
    <dbReference type="NCBI Taxonomy" id="2268124"/>
    <lineage>
        <taxon>Bacteria</taxon>
        <taxon>Candidatus Ozemobacteria</taxon>
        <taxon>Candidatus Ozemobacterales</taxon>
        <taxon>Candidatus Ozemobacteraceae</taxon>
        <taxon>Candidatus Ozemobacter</taxon>
    </lineage>
</organism>
<dbReference type="GO" id="GO:0005829">
    <property type="term" value="C:cytosol"/>
    <property type="evidence" value="ECO:0007669"/>
    <property type="project" value="TreeGrafter"/>
</dbReference>
<dbReference type="Pfam" id="PF00085">
    <property type="entry name" value="Thioredoxin"/>
    <property type="match status" value="1"/>
</dbReference>
<dbReference type="InterPro" id="IPR036249">
    <property type="entry name" value="Thioredoxin-like_sf"/>
</dbReference>
<dbReference type="Gene3D" id="3.40.30.10">
    <property type="entry name" value="Glutaredoxin"/>
    <property type="match status" value="1"/>
</dbReference>
<dbReference type="SUPFAM" id="SSF52833">
    <property type="entry name" value="Thioredoxin-like"/>
    <property type="match status" value="1"/>
</dbReference>
<feature type="domain" description="Thioredoxin" evidence="10">
    <location>
        <begin position="1"/>
        <end position="106"/>
    </location>
</feature>
<protein>
    <recommendedName>
        <fullName evidence="6 7">Thioredoxin</fullName>
    </recommendedName>
</protein>
<keyword evidence="5 9" id="KW-0676">Redox-active center</keyword>
<keyword evidence="4 9" id="KW-1015">Disulfide bond</keyword>
<keyword evidence="2" id="KW-0813">Transport</keyword>